<dbReference type="Pfam" id="PF05199">
    <property type="entry name" value="GMC_oxred_C"/>
    <property type="match status" value="1"/>
</dbReference>
<gene>
    <name evidence="8" type="ORF">EAI_01890</name>
</gene>
<feature type="domain" description="Glucose-methanol-choline oxidoreductase N-terminal" evidence="6">
    <location>
        <begin position="139"/>
        <end position="162"/>
    </location>
</feature>
<dbReference type="PANTHER" id="PTHR11552:SF216">
    <property type="entry name" value="GLUCOSE-METHANOL-CHOLINE OXIDOREDUCTASE N-TERMINAL DOMAIN-CONTAINING PROTEIN"/>
    <property type="match status" value="1"/>
</dbReference>
<dbReference type="PROSITE" id="PS00623">
    <property type="entry name" value="GMC_OXRED_1"/>
    <property type="match status" value="1"/>
</dbReference>
<keyword evidence="5" id="KW-0732">Signal</keyword>
<dbReference type="KEGG" id="hst:105184812"/>
<evidence type="ECO:0000313" key="9">
    <source>
        <dbReference type="Proteomes" id="UP000008237"/>
    </source>
</evidence>
<organism evidence="9">
    <name type="scientific">Harpegnathos saltator</name>
    <name type="common">Jerdon's jumping ant</name>
    <dbReference type="NCBI Taxonomy" id="610380"/>
    <lineage>
        <taxon>Eukaryota</taxon>
        <taxon>Metazoa</taxon>
        <taxon>Ecdysozoa</taxon>
        <taxon>Arthropoda</taxon>
        <taxon>Hexapoda</taxon>
        <taxon>Insecta</taxon>
        <taxon>Pterygota</taxon>
        <taxon>Neoptera</taxon>
        <taxon>Endopterygota</taxon>
        <taxon>Hymenoptera</taxon>
        <taxon>Apocrita</taxon>
        <taxon>Aculeata</taxon>
        <taxon>Formicoidea</taxon>
        <taxon>Formicidae</taxon>
        <taxon>Ponerinae</taxon>
        <taxon>Ponerini</taxon>
        <taxon>Harpegnathos</taxon>
    </lineage>
</organism>
<dbReference type="InterPro" id="IPR012132">
    <property type="entry name" value="GMC_OxRdtase"/>
</dbReference>
<evidence type="ECO:0000259" key="7">
    <source>
        <dbReference type="PROSITE" id="PS00624"/>
    </source>
</evidence>
<dbReference type="SUPFAM" id="SSF51905">
    <property type="entry name" value="FAD/NAD(P)-binding domain"/>
    <property type="match status" value="1"/>
</dbReference>
<feature type="active site" description="Proton donor" evidence="2">
    <location>
        <position position="605"/>
    </location>
</feature>
<dbReference type="STRING" id="610380.E2BNF4"/>
<keyword evidence="9" id="KW-1185">Reference proteome</keyword>
<dbReference type="InterPro" id="IPR000172">
    <property type="entry name" value="GMC_OxRdtase_N"/>
</dbReference>
<dbReference type="PhylomeDB" id="E2BNF4"/>
<evidence type="ECO:0000256" key="1">
    <source>
        <dbReference type="ARBA" id="ARBA00010790"/>
    </source>
</evidence>
<dbReference type="AlphaFoldDB" id="E2BNF4"/>
<evidence type="ECO:0000313" key="8">
    <source>
        <dbReference type="EMBL" id="EFN82733.1"/>
    </source>
</evidence>
<protein>
    <submittedName>
        <fullName evidence="8">Glucose dehydrogenase [acceptor]</fullName>
    </submittedName>
</protein>
<feature type="domain" description="Glucose-methanol-choline oxidoreductase N-terminal" evidence="7">
    <location>
        <begin position="314"/>
        <end position="328"/>
    </location>
</feature>
<sequence>MLRSWPTILLLSCAAGTIVPPAVLETMRHFFPGFPAAPKDPLQDEDAVTGQRYDFVVIGAGSAGSVIANRLTENPDWKVLLLEAGDDETFFTDIPFLAPALHVTHYSRIYKSEPRPQDSHGRHGYCLSMVDGRCNMMSGKAVGGTSVVNFMIYSRGAPADYDGWQALGNPGWSYKDVLPYFIKSEKCKLVDRDVRYHGYNGYLDVTTPPYATPLKDYFLKAGQELGYDIVDYNSDKLMGFSSVQTNMRNGHRFSASKAFLRPIYGRPNFYLSKFSTVTKIKIDPRTKAAVGVQFVRNRKTYYVSATKEVILSAGTLNSPKILMLSGVGPRDHLTSLGINVIEDLPVGFNLQDHVSMTALTFLVNDSVTITESRLSTNPANLIQYLMDGTGPLTIPGGAEALAFINTKASGPKNTQKGKLKPKYISRLNTPKSSEQPARAPSDVTSITVNSFAADASKSGTEDDRPDIELISCSSSMTGDISGSFRGLLGLTDEFYKEVFSGYEGSDAFTIVPVLLQPKSRGRLTLRSSDPSHWPVVDINYYDHEDDLNTMVRGIKKAIEVASTRALRRFNATLLPVPFPGCRRVTFNSDAYWACVARHVSTSLGHFVGTCKMGLRQDSGVVDHRLRVHGISGLRVVDTSVMPTIITGHTNAPAYMIAEKASDMIKDDWKRIVS</sequence>
<dbReference type="Pfam" id="PF00732">
    <property type="entry name" value="GMC_oxred_N"/>
    <property type="match status" value="1"/>
</dbReference>
<dbReference type="OMA" id="YGQPHFE"/>
<dbReference type="GO" id="GO:0016614">
    <property type="term" value="F:oxidoreductase activity, acting on CH-OH group of donors"/>
    <property type="evidence" value="ECO:0007669"/>
    <property type="project" value="InterPro"/>
</dbReference>
<feature type="signal peptide" evidence="5">
    <location>
        <begin position="1"/>
        <end position="24"/>
    </location>
</feature>
<dbReference type="PROSITE" id="PS00624">
    <property type="entry name" value="GMC_OXRED_2"/>
    <property type="match status" value="1"/>
</dbReference>
<keyword evidence="4" id="KW-0285">Flavoprotein</keyword>
<dbReference type="InterPro" id="IPR007867">
    <property type="entry name" value="GMC_OxRtase_C"/>
</dbReference>
<evidence type="ECO:0000256" key="3">
    <source>
        <dbReference type="PIRSR" id="PIRSR000137-2"/>
    </source>
</evidence>
<evidence type="ECO:0000256" key="5">
    <source>
        <dbReference type="SAM" id="SignalP"/>
    </source>
</evidence>
<dbReference type="Proteomes" id="UP000008237">
    <property type="component" value="Unassembled WGS sequence"/>
</dbReference>
<dbReference type="InParanoid" id="E2BNF4"/>
<dbReference type="SUPFAM" id="SSF54373">
    <property type="entry name" value="FAD-linked reductases, C-terminal domain"/>
    <property type="match status" value="1"/>
</dbReference>
<name>E2BNF4_HARSA</name>
<keyword evidence="3 4" id="KW-0274">FAD</keyword>
<dbReference type="OrthoDB" id="269227at2759"/>
<evidence type="ECO:0000256" key="2">
    <source>
        <dbReference type="PIRSR" id="PIRSR000137-1"/>
    </source>
</evidence>
<dbReference type="EMBL" id="GL449414">
    <property type="protein sequence ID" value="EFN82733.1"/>
    <property type="molecule type" value="Genomic_DNA"/>
</dbReference>
<comment type="cofactor">
    <cofactor evidence="3">
        <name>FAD</name>
        <dbReference type="ChEBI" id="CHEBI:57692"/>
    </cofactor>
</comment>
<accession>E2BNF4</accession>
<evidence type="ECO:0000259" key="6">
    <source>
        <dbReference type="PROSITE" id="PS00623"/>
    </source>
</evidence>
<proteinExistence type="inferred from homology"/>
<dbReference type="InterPro" id="IPR036188">
    <property type="entry name" value="FAD/NAD-bd_sf"/>
</dbReference>
<dbReference type="PIRSF" id="PIRSF000137">
    <property type="entry name" value="Alcohol_oxidase"/>
    <property type="match status" value="1"/>
</dbReference>
<dbReference type="Gene3D" id="3.50.50.60">
    <property type="entry name" value="FAD/NAD(P)-binding domain"/>
    <property type="match status" value="1"/>
</dbReference>
<feature type="chain" id="PRO_5003157691" evidence="5">
    <location>
        <begin position="25"/>
        <end position="673"/>
    </location>
</feature>
<feature type="binding site" evidence="3">
    <location>
        <position position="277"/>
    </location>
    <ligand>
        <name>FAD</name>
        <dbReference type="ChEBI" id="CHEBI:57692"/>
    </ligand>
</feature>
<dbReference type="Gene3D" id="3.30.560.10">
    <property type="entry name" value="Glucose Oxidase, domain 3"/>
    <property type="match status" value="1"/>
</dbReference>
<comment type="similarity">
    <text evidence="1 4">Belongs to the GMC oxidoreductase family.</text>
</comment>
<dbReference type="GO" id="GO:0050660">
    <property type="term" value="F:flavin adenine dinucleotide binding"/>
    <property type="evidence" value="ECO:0007669"/>
    <property type="project" value="InterPro"/>
</dbReference>
<evidence type="ECO:0000256" key="4">
    <source>
        <dbReference type="RuleBase" id="RU003968"/>
    </source>
</evidence>
<reference evidence="8 9" key="1">
    <citation type="journal article" date="2010" name="Science">
        <title>Genomic comparison of the ants Camponotus floridanus and Harpegnathos saltator.</title>
        <authorList>
            <person name="Bonasio R."/>
            <person name="Zhang G."/>
            <person name="Ye C."/>
            <person name="Mutti N.S."/>
            <person name="Fang X."/>
            <person name="Qin N."/>
            <person name="Donahue G."/>
            <person name="Yang P."/>
            <person name="Li Q."/>
            <person name="Li C."/>
            <person name="Zhang P."/>
            <person name="Huang Z."/>
            <person name="Berger S.L."/>
            <person name="Reinberg D."/>
            <person name="Wang J."/>
            <person name="Liebig J."/>
        </authorList>
    </citation>
    <scope>NUCLEOTIDE SEQUENCE [LARGE SCALE GENOMIC DNA]</scope>
    <source>
        <strain evidence="8 9">R22 G/1</strain>
    </source>
</reference>
<feature type="binding site" evidence="3">
    <location>
        <position position="145"/>
    </location>
    <ligand>
        <name>FAD</name>
        <dbReference type="ChEBI" id="CHEBI:57692"/>
    </ligand>
</feature>
<dbReference type="PANTHER" id="PTHR11552">
    <property type="entry name" value="GLUCOSE-METHANOL-CHOLINE GMC OXIDOREDUCTASE"/>
    <property type="match status" value="1"/>
</dbReference>
<feature type="active site" description="Proton acceptor" evidence="2">
    <location>
        <position position="648"/>
    </location>
</feature>